<protein>
    <submittedName>
        <fullName evidence="1">PTS sorbitol transporter subunit IIA</fullName>
    </submittedName>
</protein>
<proteinExistence type="predicted"/>
<dbReference type="RefSeq" id="WP_139094542.1">
    <property type="nucleotide sequence ID" value="NZ_VDFW01000001.1"/>
</dbReference>
<sequence length="125" mass="13035">MTVYYESTILRSGAEAQDMVDGGVVILYADPIPDALEEVSVVHAPVAMPGRDVRVGDIFRIGEAEIELIAVGERADENLRTLGHIVVYLNPDDGTTLLPGAVHGRGSVSLPASGARLSLSGGGLP</sequence>
<dbReference type="PANTHER" id="PTHR40398">
    <property type="entry name" value="PTS SYSTEM GLUCITOL/SORBITOL-SPECIFIC EIIA COMPONENT"/>
    <property type="match status" value="1"/>
</dbReference>
<organism evidence="1 2">
    <name type="scientific">Amycolatopsis alkalitolerans</name>
    <dbReference type="NCBI Taxonomy" id="2547244"/>
    <lineage>
        <taxon>Bacteria</taxon>
        <taxon>Bacillati</taxon>
        <taxon>Actinomycetota</taxon>
        <taxon>Actinomycetes</taxon>
        <taxon>Pseudonocardiales</taxon>
        <taxon>Pseudonocardiaceae</taxon>
        <taxon>Amycolatopsis</taxon>
    </lineage>
</organism>
<dbReference type="AlphaFoldDB" id="A0A5C4MBT7"/>
<dbReference type="GO" id="GO:0008982">
    <property type="term" value="F:protein-N(PI)-phosphohistidine-sugar phosphotransferase activity"/>
    <property type="evidence" value="ECO:0007669"/>
    <property type="project" value="InterPro"/>
</dbReference>
<dbReference type="EMBL" id="VDFW01000001">
    <property type="protein sequence ID" value="TNC29471.1"/>
    <property type="molecule type" value="Genomic_DNA"/>
</dbReference>
<name>A0A5C4MBT7_9PSEU</name>
<evidence type="ECO:0000313" key="2">
    <source>
        <dbReference type="Proteomes" id="UP000305546"/>
    </source>
</evidence>
<reference evidence="1 2" key="1">
    <citation type="submission" date="2019-06" db="EMBL/GenBank/DDBJ databases">
        <title>Amycolatopsis alkalitolerans sp. nov., isolated from Gastrodia elata Blume.</title>
        <authorList>
            <person name="Narsing Rao M.P."/>
            <person name="Li W.J."/>
        </authorList>
    </citation>
    <scope>NUCLEOTIDE SEQUENCE [LARGE SCALE GENOMIC DNA]</scope>
    <source>
        <strain evidence="1 2">SYSUP0005</strain>
    </source>
</reference>
<dbReference type="GO" id="GO:0016301">
    <property type="term" value="F:kinase activity"/>
    <property type="evidence" value="ECO:0007669"/>
    <property type="project" value="TreeGrafter"/>
</dbReference>
<keyword evidence="2" id="KW-1185">Reference proteome</keyword>
<dbReference type="InterPro" id="IPR036665">
    <property type="entry name" value="PTS_IIA_glucitol/sorbitol_sf"/>
</dbReference>
<accession>A0A5C4MBT7</accession>
<dbReference type="OrthoDB" id="3625833at2"/>
<dbReference type="GO" id="GO:0005737">
    <property type="term" value="C:cytoplasm"/>
    <property type="evidence" value="ECO:0007669"/>
    <property type="project" value="InterPro"/>
</dbReference>
<gene>
    <name evidence="1" type="ORF">FG385_00375</name>
</gene>
<dbReference type="Gene3D" id="2.40.33.40">
    <property type="entry name" value="Phosphotransferase system, glucitol/sorbitol-specific IIA component"/>
    <property type="match status" value="1"/>
</dbReference>
<dbReference type="PANTHER" id="PTHR40398:SF1">
    <property type="entry name" value="PTS SYSTEM GLUCITOL_SORBITOL-SPECIFIC EIIA COMPONENT"/>
    <property type="match status" value="1"/>
</dbReference>
<comment type="caution">
    <text evidence="1">The sequence shown here is derived from an EMBL/GenBank/DDBJ whole genome shotgun (WGS) entry which is preliminary data.</text>
</comment>
<evidence type="ECO:0000313" key="1">
    <source>
        <dbReference type="EMBL" id="TNC29471.1"/>
    </source>
</evidence>
<dbReference type="InterPro" id="IPR004716">
    <property type="entry name" value="PTS_IIA_glucitol/sorbitol-sp"/>
</dbReference>
<dbReference type="SUPFAM" id="SSF141530">
    <property type="entry name" value="PTSIIA/GutA-like"/>
    <property type="match status" value="1"/>
</dbReference>
<dbReference type="GO" id="GO:0009401">
    <property type="term" value="P:phosphoenolpyruvate-dependent sugar phosphotransferase system"/>
    <property type="evidence" value="ECO:0007669"/>
    <property type="project" value="InterPro"/>
</dbReference>
<dbReference type="Proteomes" id="UP000305546">
    <property type="component" value="Unassembled WGS sequence"/>
</dbReference>
<dbReference type="Pfam" id="PF03829">
    <property type="entry name" value="PTSIIA_gutA"/>
    <property type="match status" value="1"/>
</dbReference>